<dbReference type="InterPro" id="IPR036396">
    <property type="entry name" value="Cyt_P450_sf"/>
</dbReference>
<dbReference type="PANTHER" id="PTHR46696:SF1">
    <property type="entry name" value="CYTOCHROME P450 YJIB-RELATED"/>
    <property type="match status" value="1"/>
</dbReference>
<dbReference type="SUPFAM" id="SSF48264">
    <property type="entry name" value="Cytochrome P450"/>
    <property type="match status" value="1"/>
</dbReference>
<dbReference type="Pfam" id="PF00067">
    <property type="entry name" value="p450"/>
    <property type="match status" value="1"/>
</dbReference>
<comment type="caution">
    <text evidence="3">The sequence shown here is derived from an EMBL/GenBank/DDBJ whole genome shotgun (WGS) entry which is preliminary data.</text>
</comment>
<dbReference type="InterPro" id="IPR017972">
    <property type="entry name" value="Cyt_P450_CS"/>
</dbReference>
<dbReference type="InterPro" id="IPR002397">
    <property type="entry name" value="Cyt_P450_B"/>
</dbReference>
<dbReference type="EMBL" id="BAAAZR010000002">
    <property type="protein sequence ID" value="GAA3800944.1"/>
    <property type="molecule type" value="Genomic_DNA"/>
</dbReference>
<keyword evidence="2" id="KW-0503">Monooxygenase</keyword>
<proteinExistence type="inferred from homology"/>
<dbReference type="PRINTS" id="PR00385">
    <property type="entry name" value="P450"/>
</dbReference>
<reference evidence="4" key="1">
    <citation type="journal article" date="2019" name="Int. J. Syst. Evol. Microbiol.">
        <title>The Global Catalogue of Microorganisms (GCM) 10K type strain sequencing project: providing services to taxonomists for standard genome sequencing and annotation.</title>
        <authorList>
            <consortium name="The Broad Institute Genomics Platform"/>
            <consortium name="The Broad Institute Genome Sequencing Center for Infectious Disease"/>
            <person name="Wu L."/>
            <person name="Ma J."/>
        </authorList>
    </citation>
    <scope>NUCLEOTIDE SEQUENCE [LARGE SCALE GENOMIC DNA]</scope>
    <source>
        <strain evidence="4">JCM 16908</strain>
    </source>
</reference>
<dbReference type="PANTHER" id="PTHR46696">
    <property type="entry name" value="P450, PUTATIVE (EUROFUNG)-RELATED"/>
    <property type="match status" value="1"/>
</dbReference>
<protein>
    <submittedName>
        <fullName evidence="3">Cytochrome P450</fullName>
    </submittedName>
</protein>
<dbReference type="PROSITE" id="PS00086">
    <property type="entry name" value="CYTOCHROME_P450"/>
    <property type="match status" value="1"/>
</dbReference>
<keyword evidence="2" id="KW-0479">Metal-binding</keyword>
<evidence type="ECO:0000256" key="2">
    <source>
        <dbReference type="RuleBase" id="RU000461"/>
    </source>
</evidence>
<gene>
    <name evidence="3" type="ORF">GCM10022226_20710</name>
</gene>
<dbReference type="PRINTS" id="PR00359">
    <property type="entry name" value="BP450"/>
</dbReference>
<dbReference type="Gene3D" id="1.10.630.10">
    <property type="entry name" value="Cytochrome P450"/>
    <property type="match status" value="1"/>
</dbReference>
<organism evidence="3 4">
    <name type="scientific">Sphaerisporangium flaviroseum</name>
    <dbReference type="NCBI Taxonomy" id="509199"/>
    <lineage>
        <taxon>Bacteria</taxon>
        <taxon>Bacillati</taxon>
        <taxon>Actinomycetota</taxon>
        <taxon>Actinomycetes</taxon>
        <taxon>Streptosporangiales</taxon>
        <taxon>Streptosporangiaceae</taxon>
        <taxon>Sphaerisporangium</taxon>
    </lineage>
</organism>
<accession>A0ABP7HP63</accession>
<sequence length="422" mass="46874">MGTVFYDLQEERQVATAVNSKERVMPKALPDPVTLPISRENLVDPPDDLRRWREEGPIRPMLFADGHVGWLATGYTAVRAVLADPRFSTRSETLHPPIGQRLSQQALTRLPGFFLREDPPEHTRFRRLLTGQFTVRRMKELEPRIEKITSDRLAAMERIGPPADLVEAFALPIPSLVICELLGVPYDDHTMFQRESAAMLNLDSTLAEMQAALEGLVDYLHKLVVSKRTDPDDGLISGLVSTGQLTDEEITGAAVLLLIAGHETTANMLAFGTYVLLNNPSQLAALRDDPSLAEAAVEELLRYLSIVHIGPVRTATEDAEVEGQLIRAGESVTLSLSAANRDPERFEDPDTLDITRHAMGHVSFGHGIHQCLGQQLARIEMRIAYPALFQCFPDLRLAIPADKVSMRSNMAIYGVHRLPVTW</sequence>
<name>A0ABP7HP63_9ACTN</name>
<keyword evidence="2" id="KW-0408">Iron</keyword>
<keyword evidence="2" id="KW-0560">Oxidoreductase</keyword>
<dbReference type="CDD" id="cd11030">
    <property type="entry name" value="CYP105-like"/>
    <property type="match status" value="1"/>
</dbReference>
<keyword evidence="4" id="KW-1185">Reference proteome</keyword>
<evidence type="ECO:0000313" key="4">
    <source>
        <dbReference type="Proteomes" id="UP001500888"/>
    </source>
</evidence>
<evidence type="ECO:0000313" key="3">
    <source>
        <dbReference type="EMBL" id="GAA3800944.1"/>
    </source>
</evidence>
<comment type="similarity">
    <text evidence="1 2">Belongs to the cytochrome P450 family.</text>
</comment>
<dbReference type="Proteomes" id="UP001500888">
    <property type="component" value="Unassembled WGS sequence"/>
</dbReference>
<keyword evidence="2" id="KW-0349">Heme</keyword>
<dbReference type="InterPro" id="IPR001128">
    <property type="entry name" value="Cyt_P450"/>
</dbReference>
<evidence type="ECO:0000256" key="1">
    <source>
        <dbReference type="ARBA" id="ARBA00010617"/>
    </source>
</evidence>